<name>A0A8R7PMB8_TRIUA</name>
<reference evidence="2" key="3">
    <citation type="submission" date="2022-06" db="UniProtKB">
        <authorList>
            <consortium name="EnsemblPlants"/>
        </authorList>
    </citation>
    <scope>IDENTIFICATION</scope>
</reference>
<dbReference type="Gramene" id="TuG1812G0300000512.01.T01">
    <property type="protein sequence ID" value="TuG1812G0300000512.01.T01"/>
    <property type="gene ID" value="TuG1812G0300000512.01"/>
</dbReference>
<dbReference type="AlphaFoldDB" id="A0A8R7PMB8"/>
<feature type="chain" id="PRO_5035791175" evidence="1">
    <location>
        <begin position="19"/>
        <end position="91"/>
    </location>
</feature>
<sequence length="91" mass="10171">MRIATLMLLLTLAVLVLASNADAKPQCSVKFLQKFGGYLFGLCQQDCHRIFPCPEDKQCNLEPKIVGMKCRCTRCLYSSKAPIKKTVMLTS</sequence>
<proteinExistence type="predicted"/>
<evidence type="ECO:0000313" key="3">
    <source>
        <dbReference type="Proteomes" id="UP000015106"/>
    </source>
</evidence>
<keyword evidence="3" id="KW-1185">Reference proteome</keyword>
<reference evidence="2" key="2">
    <citation type="submission" date="2018-03" db="EMBL/GenBank/DDBJ databases">
        <title>The Triticum urartu genome reveals the dynamic nature of wheat genome evolution.</title>
        <authorList>
            <person name="Ling H."/>
            <person name="Ma B."/>
            <person name="Shi X."/>
            <person name="Liu H."/>
            <person name="Dong L."/>
            <person name="Sun H."/>
            <person name="Cao Y."/>
            <person name="Gao Q."/>
            <person name="Zheng S."/>
            <person name="Li Y."/>
            <person name="Yu Y."/>
            <person name="Du H."/>
            <person name="Qi M."/>
            <person name="Li Y."/>
            <person name="Yu H."/>
            <person name="Cui Y."/>
            <person name="Wang N."/>
            <person name="Chen C."/>
            <person name="Wu H."/>
            <person name="Zhao Y."/>
            <person name="Zhang J."/>
            <person name="Li Y."/>
            <person name="Zhou W."/>
            <person name="Zhang B."/>
            <person name="Hu W."/>
            <person name="Eijk M."/>
            <person name="Tang J."/>
            <person name="Witsenboer H."/>
            <person name="Zhao S."/>
            <person name="Li Z."/>
            <person name="Zhang A."/>
            <person name="Wang D."/>
            <person name="Liang C."/>
        </authorList>
    </citation>
    <scope>NUCLEOTIDE SEQUENCE [LARGE SCALE GENOMIC DNA]</scope>
    <source>
        <strain evidence="2">cv. G1812</strain>
    </source>
</reference>
<protein>
    <submittedName>
        <fullName evidence="2">Uncharacterized protein</fullName>
    </submittedName>
</protein>
<dbReference type="EnsemblPlants" id="TuG1812G0300000512.01.T01">
    <property type="protein sequence ID" value="TuG1812G0300000512.01.T01"/>
    <property type="gene ID" value="TuG1812G0300000512.01"/>
</dbReference>
<dbReference type="Proteomes" id="UP000015106">
    <property type="component" value="Chromosome 3"/>
</dbReference>
<accession>A0A8R7PMB8</accession>
<evidence type="ECO:0000313" key="2">
    <source>
        <dbReference type="EnsemblPlants" id="TuG1812G0300000512.01.T01"/>
    </source>
</evidence>
<keyword evidence="1" id="KW-0732">Signal</keyword>
<feature type="signal peptide" evidence="1">
    <location>
        <begin position="1"/>
        <end position="18"/>
    </location>
</feature>
<organism evidence="2 3">
    <name type="scientific">Triticum urartu</name>
    <name type="common">Red wild einkorn</name>
    <name type="synonym">Crithodium urartu</name>
    <dbReference type="NCBI Taxonomy" id="4572"/>
    <lineage>
        <taxon>Eukaryota</taxon>
        <taxon>Viridiplantae</taxon>
        <taxon>Streptophyta</taxon>
        <taxon>Embryophyta</taxon>
        <taxon>Tracheophyta</taxon>
        <taxon>Spermatophyta</taxon>
        <taxon>Magnoliopsida</taxon>
        <taxon>Liliopsida</taxon>
        <taxon>Poales</taxon>
        <taxon>Poaceae</taxon>
        <taxon>BOP clade</taxon>
        <taxon>Pooideae</taxon>
        <taxon>Triticodae</taxon>
        <taxon>Triticeae</taxon>
        <taxon>Triticinae</taxon>
        <taxon>Triticum</taxon>
    </lineage>
</organism>
<reference evidence="3" key="1">
    <citation type="journal article" date="2013" name="Nature">
        <title>Draft genome of the wheat A-genome progenitor Triticum urartu.</title>
        <authorList>
            <person name="Ling H.Q."/>
            <person name="Zhao S."/>
            <person name="Liu D."/>
            <person name="Wang J."/>
            <person name="Sun H."/>
            <person name="Zhang C."/>
            <person name="Fan H."/>
            <person name="Li D."/>
            <person name="Dong L."/>
            <person name="Tao Y."/>
            <person name="Gao C."/>
            <person name="Wu H."/>
            <person name="Li Y."/>
            <person name="Cui Y."/>
            <person name="Guo X."/>
            <person name="Zheng S."/>
            <person name="Wang B."/>
            <person name="Yu K."/>
            <person name="Liang Q."/>
            <person name="Yang W."/>
            <person name="Lou X."/>
            <person name="Chen J."/>
            <person name="Feng M."/>
            <person name="Jian J."/>
            <person name="Zhang X."/>
            <person name="Luo G."/>
            <person name="Jiang Y."/>
            <person name="Liu J."/>
            <person name="Wang Z."/>
            <person name="Sha Y."/>
            <person name="Zhang B."/>
            <person name="Wu H."/>
            <person name="Tang D."/>
            <person name="Shen Q."/>
            <person name="Xue P."/>
            <person name="Zou S."/>
            <person name="Wang X."/>
            <person name="Liu X."/>
            <person name="Wang F."/>
            <person name="Yang Y."/>
            <person name="An X."/>
            <person name="Dong Z."/>
            <person name="Zhang K."/>
            <person name="Zhang X."/>
            <person name="Luo M.C."/>
            <person name="Dvorak J."/>
            <person name="Tong Y."/>
            <person name="Wang J."/>
            <person name="Yang H."/>
            <person name="Li Z."/>
            <person name="Wang D."/>
            <person name="Zhang A."/>
            <person name="Wang J."/>
        </authorList>
    </citation>
    <scope>NUCLEOTIDE SEQUENCE</scope>
    <source>
        <strain evidence="3">cv. G1812</strain>
    </source>
</reference>
<evidence type="ECO:0000256" key="1">
    <source>
        <dbReference type="SAM" id="SignalP"/>
    </source>
</evidence>